<keyword evidence="4" id="KW-0175">Coiled coil</keyword>
<dbReference type="SMART" id="SM00324">
    <property type="entry name" value="RhoGAP"/>
    <property type="match status" value="1"/>
</dbReference>
<feature type="region of interest" description="Disordered" evidence="5">
    <location>
        <begin position="697"/>
        <end position="733"/>
    </location>
</feature>
<evidence type="ECO:0000259" key="6">
    <source>
        <dbReference type="PROSITE" id="PS50002"/>
    </source>
</evidence>
<dbReference type="PROSITE" id="PS50238">
    <property type="entry name" value="RHOGAP"/>
    <property type="match status" value="1"/>
</dbReference>
<dbReference type="SUPFAM" id="SSF48350">
    <property type="entry name" value="GTPase activation domain, GAP"/>
    <property type="match status" value="1"/>
</dbReference>
<dbReference type="SUPFAM" id="SSF50044">
    <property type="entry name" value="SH3-domain"/>
    <property type="match status" value="1"/>
</dbReference>
<evidence type="ECO:0000256" key="2">
    <source>
        <dbReference type="ARBA" id="ARBA00022468"/>
    </source>
</evidence>
<dbReference type="CDD" id="cd07602">
    <property type="entry name" value="BAR_RhoGAP_OPHN1-like"/>
    <property type="match status" value="1"/>
</dbReference>
<gene>
    <name evidence="10" type="primary">ARHGAP26_0</name>
    <name evidence="12" type="synonym">ARHGAP26</name>
    <name evidence="11" type="synonym">ARHGAP26_1</name>
    <name evidence="9" type="synonym">ARHGAP26_2</name>
    <name evidence="9" type="ORF">CM83_35263</name>
    <name evidence="11" type="ORF">CM83_35267</name>
    <name evidence="10" type="ORF">CM83_35269</name>
    <name evidence="12" type="ORF">g.36818</name>
</gene>
<dbReference type="EMBL" id="GBHO01037387">
    <property type="protein sequence ID" value="JAG06217.1"/>
    <property type="molecule type" value="Transcribed_RNA"/>
</dbReference>
<dbReference type="AlphaFoldDB" id="A0A0A9ZDM2"/>
<dbReference type="GO" id="GO:0005737">
    <property type="term" value="C:cytoplasm"/>
    <property type="evidence" value="ECO:0007669"/>
    <property type="project" value="InterPro"/>
</dbReference>
<dbReference type="Gene3D" id="2.30.30.40">
    <property type="entry name" value="SH3 Domains"/>
    <property type="match status" value="1"/>
</dbReference>
<dbReference type="CDD" id="cd11882">
    <property type="entry name" value="SH3_GRAF-like"/>
    <property type="match status" value="1"/>
</dbReference>
<organism evidence="10">
    <name type="scientific">Lygus hesperus</name>
    <name type="common">Western plant bug</name>
    <dbReference type="NCBI Taxonomy" id="30085"/>
    <lineage>
        <taxon>Eukaryota</taxon>
        <taxon>Metazoa</taxon>
        <taxon>Ecdysozoa</taxon>
        <taxon>Arthropoda</taxon>
        <taxon>Hexapoda</taxon>
        <taxon>Insecta</taxon>
        <taxon>Pterygota</taxon>
        <taxon>Neoptera</taxon>
        <taxon>Paraneoptera</taxon>
        <taxon>Hemiptera</taxon>
        <taxon>Heteroptera</taxon>
        <taxon>Panheteroptera</taxon>
        <taxon>Cimicomorpha</taxon>
        <taxon>Miridae</taxon>
        <taxon>Mirini</taxon>
        <taxon>Lygus</taxon>
    </lineage>
</organism>
<dbReference type="PROSITE" id="PS50002">
    <property type="entry name" value="SH3"/>
    <property type="match status" value="1"/>
</dbReference>
<dbReference type="EMBL" id="GBHO01003689">
    <property type="protein sequence ID" value="JAG39915.1"/>
    <property type="molecule type" value="Transcribed_RNA"/>
</dbReference>
<reference evidence="10" key="1">
    <citation type="journal article" date="2014" name="PLoS ONE">
        <title>Transcriptome-Based Identification of ABC Transporters in the Western Tarnished Plant Bug Lygus hesperus.</title>
        <authorList>
            <person name="Hull J.J."/>
            <person name="Chaney K."/>
            <person name="Geib S.M."/>
            <person name="Fabrick J.A."/>
            <person name="Brent C.S."/>
            <person name="Walsh D."/>
            <person name="Lavine L.C."/>
        </authorList>
    </citation>
    <scope>NUCLEOTIDE SEQUENCE</scope>
</reference>
<evidence type="ECO:0000259" key="7">
    <source>
        <dbReference type="PROSITE" id="PS50003"/>
    </source>
</evidence>
<dbReference type="CDD" id="cd01249">
    <property type="entry name" value="BAR-PH_GRAF_family"/>
    <property type="match status" value="1"/>
</dbReference>
<dbReference type="SMART" id="SM00326">
    <property type="entry name" value="SH3"/>
    <property type="match status" value="1"/>
</dbReference>
<dbReference type="SMART" id="SM00233">
    <property type="entry name" value="PH"/>
    <property type="match status" value="1"/>
</dbReference>
<dbReference type="Pfam" id="PF00169">
    <property type="entry name" value="PH"/>
    <property type="match status" value="1"/>
</dbReference>
<protein>
    <submittedName>
        <fullName evidence="10">Rho GTPase-activating protein 26</fullName>
    </submittedName>
</protein>
<feature type="domain" description="PH" evidence="7">
    <location>
        <begin position="269"/>
        <end position="373"/>
    </location>
</feature>
<dbReference type="EMBL" id="GBHO01003688">
    <property type="protein sequence ID" value="JAG39916.1"/>
    <property type="molecule type" value="Transcribed_RNA"/>
</dbReference>
<dbReference type="InterPro" id="IPR000198">
    <property type="entry name" value="RhoGAP_dom"/>
</dbReference>
<dbReference type="PROSITE" id="PS50003">
    <property type="entry name" value="PH_DOMAIN"/>
    <property type="match status" value="1"/>
</dbReference>
<keyword evidence="1 3" id="KW-0728">SH3 domain</keyword>
<reference evidence="12" key="3">
    <citation type="journal article" date="2016" name="Gigascience">
        <title>De novo construction of an expanded transcriptome assembly for the western tarnished plant bug, Lygus hesperus.</title>
        <authorList>
            <person name="Tassone E.E."/>
            <person name="Geib S.M."/>
            <person name="Hall B."/>
            <person name="Fabrick J.A."/>
            <person name="Brent C.S."/>
            <person name="Hull J.J."/>
        </authorList>
    </citation>
    <scope>NUCLEOTIDE SEQUENCE</scope>
</reference>
<dbReference type="Pfam" id="PF00620">
    <property type="entry name" value="RhoGAP"/>
    <property type="match status" value="1"/>
</dbReference>
<sequence length="801" mass="91218">MVLKPLEFTECITDSPLFREKLHAHEKELEGTSQQMKRLIKELKELLSAAQNLSRAQRTLSNTLKNFKFELIGESRTDDESVISQSFAEFGKLIDAIEDERGRMMERTHDQIIVPLETFRKERIGGVKEGKKKFEKQTAKFCQSQERYLNLSTKKQDAILQEADATLEMEQRHFCQASLQYVFLLQEVQEQKKFEFVEILLTLMLGWLTFYHQGYETAEESRPYLNELQFRIQRTRENFTATRDKTEQLMKKTLEMRVGKALEPGSSNRTTKEGYLFLMEKKAFGVTWTKNYCTYRKETKEFSMTPYNQMTAKFTNPDVMMLESCIRRMSDSIEKRFCFDLTCIDRPGVVFTLQALSEEDRKQWMDAMDGKEPMYSTPVAMKTIKSEESTALDDVGFFFVTKCIDTIEARGLDEQGLYRVVGVASKKTKLLALGMDKKRFEKDDLSEWETKVITSSLKAYFRHLVTPLMTFHLHNDFISAAKLENSEDRVRRITELVHCLPPLHYNMLKILIEHLNRVASNSDKNLMPVSNLGVCFGPTLLRPEVETVAAIIDIKFYNIVVEILIEKCHQIFVPQFKTEADVIPDPSQTKTFQIAPLSNPRKLNNSTVTSVLTGKPNLDGATALSTSLHNVAIPNAHPKAALSAPFQRSGRVANAVAAFSEGNLLTLTSTSQHHSAYPSPPNLKILHKSNLVNSDLINSTSSSNESVSSMSSRELPSHTYGTPRKRSASHSNEVSTNYVRMYRNGKVRTLYACLGEHDGELSFEPNQIITNVKCTLEPGWLEGTLNGKTGLVPENYVEPLP</sequence>
<feature type="domain" description="Rho-GAP" evidence="8">
    <location>
        <begin position="390"/>
        <end position="572"/>
    </location>
</feature>
<dbReference type="FunFam" id="2.30.30.40:FF:000055">
    <property type="entry name" value="rho GTPase-activating protein 26 isoform X1"/>
    <property type="match status" value="1"/>
</dbReference>
<dbReference type="InterPro" id="IPR001452">
    <property type="entry name" value="SH3_domain"/>
</dbReference>
<dbReference type="InterPro" id="IPR001849">
    <property type="entry name" value="PH_domain"/>
</dbReference>
<dbReference type="Pfam" id="PF14604">
    <property type="entry name" value="SH3_9"/>
    <property type="match status" value="1"/>
</dbReference>
<proteinExistence type="predicted"/>
<keyword evidence="2" id="KW-0343">GTPase activation</keyword>
<dbReference type="SUPFAM" id="SSF50729">
    <property type="entry name" value="PH domain-like"/>
    <property type="match status" value="1"/>
</dbReference>
<dbReference type="Gene3D" id="2.30.29.30">
    <property type="entry name" value="Pleckstrin-homology domain (PH domain)/Phosphotyrosine-binding domain (PTB)"/>
    <property type="match status" value="1"/>
</dbReference>
<dbReference type="Gene3D" id="1.20.1270.60">
    <property type="entry name" value="Arfaptin homology (AH) domain/BAR domain"/>
    <property type="match status" value="1"/>
</dbReference>
<dbReference type="SUPFAM" id="SSF103657">
    <property type="entry name" value="BAR/IMD domain-like"/>
    <property type="match status" value="1"/>
</dbReference>
<evidence type="ECO:0000313" key="11">
    <source>
        <dbReference type="EMBL" id="JAG39916.1"/>
    </source>
</evidence>
<feature type="domain" description="SH3" evidence="6">
    <location>
        <begin position="742"/>
        <end position="801"/>
    </location>
</feature>
<dbReference type="GO" id="GO:0005096">
    <property type="term" value="F:GTPase activator activity"/>
    <property type="evidence" value="ECO:0007669"/>
    <property type="project" value="UniProtKB-KW"/>
</dbReference>
<dbReference type="PANTHER" id="PTHR12552:SF1">
    <property type="entry name" value="RHO GTPASE-ACTIVATING PROTEIN GRAF"/>
    <property type="match status" value="1"/>
</dbReference>
<dbReference type="InterPro" id="IPR008936">
    <property type="entry name" value="Rho_GTPase_activation_prot"/>
</dbReference>
<dbReference type="GO" id="GO:0007165">
    <property type="term" value="P:signal transduction"/>
    <property type="evidence" value="ECO:0007669"/>
    <property type="project" value="InterPro"/>
</dbReference>
<evidence type="ECO:0000313" key="10">
    <source>
        <dbReference type="EMBL" id="JAG39915.1"/>
    </source>
</evidence>
<dbReference type="InterPro" id="IPR027267">
    <property type="entry name" value="AH/BAR_dom_sf"/>
</dbReference>
<feature type="compositionally biased region" description="Low complexity" evidence="5">
    <location>
        <begin position="697"/>
        <end position="712"/>
    </location>
</feature>
<accession>A0A0A9ZDM2</accession>
<dbReference type="InterPro" id="IPR047225">
    <property type="entry name" value="PH_GRAF"/>
</dbReference>
<reference evidence="10" key="2">
    <citation type="submission" date="2014-07" db="EMBL/GenBank/DDBJ databases">
        <authorList>
            <person name="Hull J."/>
        </authorList>
    </citation>
    <scope>NUCLEOTIDE SEQUENCE</scope>
</reference>
<dbReference type="InterPro" id="IPR004148">
    <property type="entry name" value="BAR_dom"/>
</dbReference>
<evidence type="ECO:0000256" key="1">
    <source>
        <dbReference type="ARBA" id="ARBA00022443"/>
    </source>
</evidence>
<evidence type="ECO:0000256" key="4">
    <source>
        <dbReference type="SAM" id="Coils"/>
    </source>
</evidence>
<feature type="coiled-coil region" evidence="4">
    <location>
        <begin position="22"/>
        <end position="56"/>
    </location>
</feature>
<dbReference type="InterPro" id="IPR036028">
    <property type="entry name" value="SH3-like_dom_sf"/>
</dbReference>
<dbReference type="PANTHER" id="PTHR12552">
    <property type="entry name" value="OLIGOPHRENIN 1"/>
    <property type="match status" value="1"/>
</dbReference>
<dbReference type="Gene3D" id="1.10.555.10">
    <property type="entry name" value="Rho GTPase activation protein"/>
    <property type="match status" value="1"/>
</dbReference>
<dbReference type="EMBL" id="GDHC01005368">
    <property type="protein sequence ID" value="JAQ13261.1"/>
    <property type="molecule type" value="Transcribed_RNA"/>
</dbReference>
<dbReference type="InterPro" id="IPR011993">
    <property type="entry name" value="PH-like_dom_sf"/>
</dbReference>
<evidence type="ECO:0000313" key="12">
    <source>
        <dbReference type="EMBL" id="JAQ13261.1"/>
    </source>
</evidence>
<evidence type="ECO:0000256" key="5">
    <source>
        <dbReference type="SAM" id="MobiDB-lite"/>
    </source>
</evidence>
<dbReference type="InterPro" id="IPR047234">
    <property type="entry name" value="GRAF_fam"/>
</dbReference>
<evidence type="ECO:0000313" key="9">
    <source>
        <dbReference type="EMBL" id="JAG06217.1"/>
    </source>
</evidence>
<evidence type="ECO:0000259" key="8">
    <source>
        <dbReference type="PROSITE" id="PS50238"/>
    </source>
</evidence>
<name>A0A0A9ZDM2_LYGHE</name>
<dbReference type="Pfam" id="PF16746">
    <property type="entry name" value="BAR_3"/>
    <property type="match status" value="1"/>
</dbReference>
<evidence type="ECO:0000256" key="3">
    <source>
        <dbReference type="PROSITE-ProRule" id="PRU00192"/>
    </source>
</evidence>
<dbReference type="FunFam" id="1.20.1270.60:FF:000001">
    <property type="entry name" value="Rho GTPase-activating protein 26"/>
    <property type="match status" value="1"/>
</dbReference>